<sequence length="196" mass="23226">MNNLQKEENSCELCDVLTSIRLLADGEERYICEDCDSEFTYCNVCQEHHWNECIIECRHLQWNDNLCFYIGAGCDISEWEIVKPSILYLCRLLGPLFTQDLKLALKNHCYFFQLNMRTLNCYGIEMCLNKMSNDYGKHLFEIIDNLDKEQQFDCVLAINWLLSLWSGKEPLEWKNSQNHLTKEADLMTVEWIETLR</sequence>
<evidence type="ECO:0000313" key="2">
    <source>
        <dbReference type="Proteomes" id="UP000003781"/>
    </source>
</evidence>
<dbReference type="Proteomes" id="UP000003781">
    <property type="component" value="Unassembled WGS sequence"/>
</dbReference>
<keyword evidence="2" id="KW-1185">Reference proteome</keyword>
<reference evidence="1 2" key="1">
    <citation type="submission" date="2007-03" db="EMBL/GenBank/DDBJ databases">
        <authorList>
            <person name="Stal L."/>
            <person name="Ferriera S."/>
            <person name="Johnson J."/>
            <person name="Kravitz S."/>
            <person name="Beeson K."/>
            <person name="Sutton G."/>
            <person name="Rogers Y.-H."/>
            <person name="Friedman R."/>
            <person name="Frazier M."/>
            <person name="Venter J.C."/>
        </authorList>
    </citation>
    <scope>NUCLEOTIDE SEQUENCE [LARGE SCALE GENOMIC DNA]</scope>
    <source>
        <strain evidence="1 2">CCY0110</strain>
    </source>
</reference>
<protein>
    <submittedName>
        <fullName evidence="1">Uncharacterized protein</fullName>
    </submittedName>
</protein>
<dbReference type="OrthoDB" id="9823350at2"/>
<name>A3IZ62_9CHRO</name>
<evidence type="ECO:0000313" key="1">
    <source>
        <dbReference type="EMBL" id="EAZ88232.1"/>
    </source>
</evidence>
<organism evidence="1 2">
    <name type="scientific">Crocosphaera chwakensis CCY0110</name>
    <dbReference type="NCBI Taxonomy" id="391612"/>
    <lineage>
        <taxon>Bacteria</taxon>
        <taxon>Bacillati</taxon>
        <taxon>Cyanobacteriota</taxon>
        <taxon>Cyanophyceae</taxon>
        <taxon>Oscillatoriophycideae</taxon>
        <taxon>Chroococcales</taxon>
        <taxon>Aphanothecaceae</taxon>
        <taxon>Crocosphaera</taxon>
        <taxon>Crocosphaera chwakensis</taxon>
    </lineage>
</organism>
<dbReference type="AlphaFoldDB" id="A3IZ62"/>
<dbReference type="EMBL" id="AAXW01000095">
    <property type="protein sequence ID" value="EAZ88232.1"/>
    <property type="molecule type" value="Genomic_DNA"/>
</dbReference>
<comment type="caution">
    <text evidence="1">The sequence shown here is derived from an EMBL/GenBank/DDBJ whole genome shotgun (WGS) entry which is preliminary data.</text>
</comment>
<gene>
    <name evidence="1" type="ORF">CY0110_01250</name>
</gene>
<dbReference type="RefSeq" id="WP_008278680.1">
    <property type="nucleotide sequence ID" value="NZ_AAXW01000095.1"/>
</dbReference>
<proteinExistence type="predicted"/>
<accession>A3IZ62</accession>